<gene>
    <name evidence="1" type="ORF">H4R21_004203</name>
</gene>
<reference evidence="1" key="1">
    <citation type="submission" date="2022-07" db="EMBL/GenBank/DDBJ databases">
        <title>Phylogenomic reconstructions and comparative analyses of Kickxellomycotina fungi.</title>
        <authorList>
            <person name="Reynolds N.K."/>
            <person name="Stajich J.E."/>
            <person name="Barry K."/>
            <person name="Grigoriev I.V."/>
            <person name="Crous P."/>
            <person name="Smith M.E."/>
        </authorList>
    </citation>
    <scope>NUCLEOTIDE SEQUENCE</scope>
    <source>
        <strain evidence="1">BCRC 34780</strain>
    </source>
</reference>
<comment type="caution">
    <text evidence="1">The sequence shown here is derived from an EMBL/GenBank/DDBJ whole genome shotgun (WGS) entry which is preliminary data.</text>
</comment>
<evidence type="ECO:0000313" key="2">
    <source>
        <dbReference type="Proteomes" id="UP001140087"/>
    </source>
</evidence>
<accession>A0ACC1KZY1</accession>
<organism evidence="1 2">
    <name type="scientific">Coemansia helicoidea</name>
    <dbReference type="NCBI Taxonomy" id="1286919"/>
    <lineage>
        <taxon>Eukaryota</taxon>
        <taxon>Fungi</taxon>
        <taxon>Fungi incertae sedis</taxon>
        <taxon>Zoopagomycota</taxon>
        <taxon>Kickxellomycotina</taxon>
        <taxon>Kickxellomycetes</taxon>
        <taxon>Kickxellales</taxon>
        <taxon>Kickxellaceae</taxon>
        <taxon>Coemansia</taxon>
    </lineage>
</organism>
<name>A0ACC1KZY1_9FUNG</name>
<dbReference type="EMBL" id="JANBUN010001529">
    <property type="protein sequence ID" value="KAJ2797726.1"/>
    <property type="molecule type" value="Genomic_DNA"/>
</dbReference>
<evidence type="ECO:0000313" key="1">
    <source>
        <dbReference type="EMBL" id="KAJ2797726.1"/>
    </source>
</evidence>
<protein>
    <submittedName>
        <fullName evidence="1">Uncharacterized protein</fullName>
    </submittedName>
</protein>
<keyword evidence="2" id="KW-1185">Reference proteome</keyword>
<proteinExistence type="predicted"/>
<dbReference type="Proteomes" id="UP001140087">
    <property type="component" value="Unassembled WGS sequence"/>
</dbReference>
<sequence>MSFLIKRPLHCAAAAAAVLAAVLAVSAASGAREPAGDEVPESVADALPETAPRALHKSAAGELEDLEEDLMLGGEDTGLAVRSSSASTAATAAESADSPARGSSGSSAAPADSSTIGAAISSLHFANLAGLQQAARSFSASKTGHAAPLTSTTTVDGGEFTVTLTEPAAGPTSGAGSVHGLGVALQLAAAWAMAVPL</sequence>